<reference evidence="1 2" key="1">
    <citation type="submission" date="2023-01" db="EMBL/GenBank/DDBJ databases">
        <authorList>
            <person name="Kreplak J."/>
        </authorList>
    </citation>
    <scope>NUCLEOTIDE SEQUENCE [LARGE SCALE GENOMIC DNA]</scope>
</reference>
<name>A0AAV0Z9W5_VICFA</name>
<gene>
    <name evidence="1" type="ORF">VFH_I135400</name>
</gene>
<sequence length="242" mass="28018">MGKRAGHIAFGNNCEVEIHTETNSLREHATFMEKGIHFDDSEEERMHGFGDGVDEVQARTTRVVVDGAIISEPSNNAFIIEEIGREHIIEEDYTTDELKSGTTDDNCVDRPIVIRFNEEYALFKDFTFKVEIELSSLKQFKNFILEHNVLNGREVRFEKMMQIGDWVVKVILDRLNNNNKMKLNDVITDVRIRYAVEIPDCGAFKASQLTRKIVEGDSSKQYSLLWPYGAELRRSYREEEEM</sequence>
<accession>A0AAV0Z9W5</accession>
<organism evidence="1 2">
    <name type="scientific">Vicia faba</name>
    <name type="common">Broad bean</name>
    <name type="synonym">Faba vulgaris</name>
    <dbReference type="NCBI Taxonomy" id="3906"/>
    <lineage>
        <taxon>Eukaryota</taxon>
        <taxon>Viridiplantae</taxon>
        <taxon>Streptophyta</taxon>
        <taxon>Embryophyta</taxon>
        <taxon>Tracheophyta</taxon>
        <taxon>Spermatophyta</taxon>
        <taxon>Magnoliopsida</taxon>
        <taxon>eudicotyledons</taxon>
        <taxon>Gunneridae</taxon>
        <taxon>Pentapetalae</taxon>
        <taxon>rosids</taxon>
        <taxon>fabids</taxon>
        <taxon>Fabales</taxon>
        <taxon>Fabaceae</taxon>
        <taxon>Papilionoideae</taxon>
        <taxon>50 kb inversion clade</taxon>
        <taxon>NPAAA clade</taxon>
        <taxon>Hologalegina</taxon>
        <taxon>IRL clade</taxon>
        <taxon>Fabeae</taxon>
        <taxon>Vicia</taxon>
    </lineage>
</organism>
<proteinExistence type="predicted"/>
<dbReference type="PANTHER" id="PTHR31973:SF166">
    <property type="entry name" value="OS10G0104700 PROTEIN"/>
    <property type="match status" value="1"/>
</dbReference>
<protein>
    <submittedName>
        <fullName evidence="1">Uncharacterized protein</fullName>
    </submittedName>
</protein>
<evidence type="ECO:0000313" key="1">
    <source>
        <dbReference type="EMBL" id="CAI8594319.1"/>
    </source>
</evidence>
<dbReference type="Proteomes" id="UP001157006">
    <property type="component" value="Chromosome 1S"/>
</dbReference>
<dbReference type="AlphaFoldDB" id="A0AAV0Z9W5"/>
<evidence type="ECO:0000313" key="2">
    <source>
        <dbReference type="Proteomes" id="UP001157006"/>
    </source>
</evidence>
<dbReference type="PANTHER" id="PTHR31973">
    <property type="entry name" value="POLYPROTEIN, PUTATIVE-RELATED"/>
    <property type="match status" value="1"/>
</dbReference>
<dbReference type="EMBL" id="OX451735">
    <property type="protein sequence ID" value="CAI8594319.1"/>
    <property type="molecule type" value="Genomic_DNA"/>
</dbReference>
<keyword evidence="2" id="KW-1185">Reference proteome</keyword>